<evidence type="ECO:0000256" key="4">
    <source>
        <dbReference type="SAM" id="MobiDB-lite"/>
    </source>
</evidence>
<proteinExistence type="predicted"/>
<evidence type="ECO:0000256" key="1">
    <source>
        <dbReference type="ARBA" id="ARBA00022801"/>
    </source>
</evidence>
<dbReference type="Pfam" id="PF03403">
    <property type="entry name" value="PAF-AH_p_II"/>
    <property type="match status" value="2"/>
</dbReference>
<keyword evidence="6" id="KW-1185">Reference proteome</keyword>
<evidence type="ECO:0000256" key="2">
    <source>
        <dbReference type="ARBA" id="ARBA00022963"/>
    </source>
</evidence>
<gene>
    <name evidence="5" type="ORF">GCM10009804_64500</name>
</gene>
<name>A0ABN2E7N0_9ACTN</name>
<keyword evidence="3" id="KW-0443">Lipid metabolism</keyword>
<sequence length="404" mass="42531">MYYASMTMRRVIRVAVIGVTSLVVLAAWYVLAMAALSGRTVALPAPTGKYQVGRTSFEWTDSARTDPLDPHGGPRKLAVWLWYPAGADVTGSHLPYTPGLWSKLAFPLPFRWFETSFGKIRTHSLDGPPVADGRFPVVVLEPGMGFAAPQYSALAESLASRGYVVAGLTPTYSANVTVLGGQTVTSTKQGNPPDLGGHDGETQRTGDKLTAEWAADARFVAGQTSALGTAGRFAGKLAPQVAYVGHSFGGSASLEACRTDPRCSGAVDLDGTEFGQVVSSGLARPFLIMGSEDSCVIGSCGPQGTDTGGELEAGKKLLKASTGPHWLVTVNGAHHLNFTDYGVYFLGPPVRDLIGLGSIDGRRALTIQNDYVAAFLDHSVHGTPAQDIAALSTTYPETTLTAPR</sequence>
<dbReference type="GO" id="GO:0016787">
    <property type="term" value="F:hydrolase activity"/>
    <property type="evidence" value="ECO:0007669"/>
    <property type="project" value="UniProtKB-KW"/>
</dbReference>
<evidence type="ECO:0000256" key="3">
    <source>
        <dbReference type="ARBA" id="ARBA00023098"/>
    </source>
</evidence>
<reference evidence="5 6" key="1">
    <citation type="journal article" date="2019" name="Int. J. Syst. Evol. Microbiol.">
        <title>The Global Catalogue of Microorganisms (GCM) 10K type strain sequencing project: providing services to taxonomists for standard genome sequencing and annotation.</title>
        <authorList>
            <consortium name="The Broad Institute Genomics Platform"/>
            <consortium name="The Broad Institute Genome Sequencing Center for Infectious Disease"/>
            <person name="Wu L."/>
            <person name="Ma J."/>
        </authorList>
    </citation>
    <scope>NUCLEOTIDE SEQUENCE [LARGE SCALE GENOMIC DNA]</scope>
    <source>
        <strain evidence="5 6">JCM 15572</strain>
    </source>
</reference>
<dbReference type="Gene3D" id="3.40.50.1820">
    <property type="entry name" value="alpha/beta hydrolase"/>
    <property type="match status" value="1"/>
</dbReference>
<keyword evidence="2" id="KW-0442">Lipid degradation</keyword>
<organism evidence="5 6">
    <name type="scientific">Kribbella hippodromi</name>
    <dbReference type="NCBI Taxonomy" id="434347"/>
    <lineage>
        <taxon>Bacteria</taxon>
        <taxon>Bacillati</taxon>
        <taxon>Actinomycetota</taxon>
        <taxon>Actinomycetes</taxon>
        <taxon>Propionibacteriales</taxon>
        <taxon>Kribbellaceae</taxon>
        <taxon>Kribbella</taxon>
    </lineage>
</organism>
<evidence type="ECO:0000313" key="5">
    <source>
        <dbReference type="EMBL" id="GAA1599010.1"/>
    </source>
</evidence>
<dbReference type="PANTHER" id="PTHR10272">
    <property type="entry name" value="PLATELET-ACTIVATING FACTOR ACETYLHYDROLASE"/>
    <property type="match status" value="1"/>
</dbReference>
<comment type="caution">
    <text evidence="5">The sequence shown here is derived from an EMBL/GenBank/DDBJ whole genome shotgun (WGS) entry which is preliminary data.</text>
</comment>
<dbReference type="SUPFAM" id="SSF53474">
    <property type="entry name" value="alpha/beta-Hydrolases"/>
    <property type="match status" value="1"/>
</dbReference>
<accession>A0ABN2E7N0</accession>
<feature type="region of interest" description="Disordered" evidence="4">
    <location>
        <begin position="185"/>
        <end position="204"/>
    </location>
</feature>
<dbReference type="EMBL" id="BAAAPH010000027">
    <property type="protein sequence ID" value="GAA1599010.1"/>
    <property type="molecule type" value="Genomic_DNA"/>
</dbReference>
<dbReference type="InterPro" id="IPR029058">
    <property type="entry name" value="AB_hydrolase_fold"/>
</dbReference>
<dbReference type="PANTHER" id="PTHR10272:SF0">
    <property type="entry name" value="PLATELET-ACTIVATING FACTOR ACETYLHYDROLASE"/>
    <property type="match status" value="1"/>
</dbReference>
<keyword evidence="1 5" id="KW-0378">Hydrolase</keyword>
<protein>
    <submittedName>
        <fullName evidence="5">Alpha/beta hydrolase</fullName>
    </submittedName>
</protein>
<dbReference type="Proteomes" id="UP001501705">
    <property type="component" value="Unassembled WGS sequence"/>
</dbReference>
<evidence type="ECO:0000313" key="6">
    <source>
        <dbReference type="Proteomes" id="UP001501705"/>
    </source>
</evidence>